<evidence type="ECO:0000256" key="1">
    <source>
        <dbReference type="ARBA" id="ARBA00004651"/>
    </source>
</evidence>
<accession>A0ABN3DFV2</accession>
<keyword evidence="6 8" id="KW-1133">Transmembrane helix</keyword>
<dbReference type="PANTHER" id="PTHR33908:SF3">
    <property type="entry name" value="UNDECAPRENYL PHOSPHATE-ALPHA-4-AMINO-4-DEOXY-L-ARABINOSE ARABINOSYL TRANSFERASE"/>
    <property type="match status" value="1"/>
</dbReference>
<feature type="transmembrane region" description="Helical" evidence="8">
    <location>
        <begin position="263"/>
        <end position="288"/>
    </location>
</feature>
<organism evidence="10 11">
    <name type="scientific">Kitasatospora cystarginea</name>
    <dbReference type="NCBI Taxonomy" id="58350"/>
    <lineage>
        <taxon>Bacteria</taxon>
        <taxon>Bacillati</taxon>
        <taxon>Actinomycetota</taxon>
        <taxon>Actinomycetes</taxon>
        <taxon>Kitasatosporales</taxon>
        <taxon>Streptomycetaceae</taxon>
        <taxon>Kitasatospora</taxon>
    </lineage>
</organism>
<proteinExistence type="predicted"/>
<sequence>MTASATAAVPIARRASDQTSDARTASIGRLRWLWPALLMLAIGGYGSWRPVLWRDELVSWNAAHRTGGELFDLLRHVDAVTGLYYLMMHYWVALFGDSLVVLRLPTVLAMSGAAAFVTLTGERLFGRRAGLAAGCLFALVPSISRYAQEMRGYAFVVLAVAAATWLLLRALEQSRPLRWAAYGCAVTAAGFFHMISLVFLAAHGIVVLGRWWQQRRHPLLVGFALSAGVALLPVVPLALLGHRQVGRQLNWLTAPTLQYVFDTFWHMLFGSAAVSLVVLVLAVLPLAWPAGRRFAVEIGLMAALPIVLVWLMSQGPTAYFLDRYLLFTVPAWCVLAGAGLTALRPRWLPPLGLVLVLLLGAYDQRAIRREFAHDGLDTKAAAAVIAKGYRPGDGIVALRGSQAAYLNLDSAMSYYLPHSVQLKDVLVERSAQAIGDIYPQLCADPVACIGDTRRVWVLTPGSSVDKPLDQYEKPQATALDRLFPKRTSTQVRGLVVTLFER</sequence>
<keyword evidence="7 8" id="KW-0472">Membrane</keyword>
<dbReference type="InterPro" id="IPR038731">
    <property type="entry name" value="RgtA/B/C-like"/>
</dbReference>
<evidence type="ECO:0000256" key="2">
    <source>
        <dbReference type="ARBA" id="ARBA00022475"/>
    </source>
</evidence>
<gene>
    <name evidence="10" type="ORF">GCM10010430_07710</name>
</gene>
<keyword evidence="5 8" id="KW-0812">Transmembrane</keyword>
<evidence type="ECO:0000256" key="6">
    <source>
        <dbReference type="ARBA" id="ARBA00022989"/>
    </source>
</evidence>
<evidence type="ECO:0000313" key="10">
    <source>
        <dbReference type="EMBL" id="GAA2230150.1"/>
    </source>
</evidence>
<dbReference type="PANTHER" id="PTHR33908">
    <property type="entry name" value="MANNOSYLTRANSFERASE YKCB-RELATED"/>
    <property type="match status" value="1"/>
</dbReference>
<feature type="domain" description="Glycosyltransferase RgtA/B/C/D-like" evidence="9">
    <location>
        <begin position="86"/>
        <end position="225"/>
    </location>
</feature>
<evidence type="ECO:0000256" key="7">
    <source>
        <dbReference type="ARBA" id="ARBA00023136"/>
    </source>
</evidence>
<keyword evidence="4" id="KW-0808">Transferase</keyword>
<keyword evidence="11" id="KW-1185">Reference proteome</keyword>
<keyword evidence="3" id="KW-0328">Glycosyltransferase</keyword>
<dbReference type="InterPro" id="IPR050297">
    <property type="entry name" value="LipidA_mod_glycosyltrf_83"/>
</dbReference>
<evidence type="ECO:0000259" key="9">
    <source>
        <dbReference type="Pfam" id="PF13231"/>
    </source>
</evidence>
<feature type="transmembrane region" description="Helical" evidence="8">
    <location>
        <begin position="294"/>
        <end position="312"/>
    </location>
</feature>
<comment type="caution">
    <text evidence="10">The sequence shown here is derived from an EMBL/GenBank/DDBJ whole genome shotgun (WGS) entry which is preliminary data.</text>
</comment>
<keyword evidence="2" id="KW-1003">Cell membrane</keyword>
<dbReference type="RefSeq" id="WP_344634762.1">
    <property type="nucleotide sequence ID" value="NZ_BAAATR010000003.1"/>
</dbReference>
<evidence type="ECO:0000256" key="5">
    <source>
        <dbReference type="ARBA" id="ARBA00022692"/>
    </source>
</evidence>
<comment type="subcellular location">
    <subcellularLocation>
        <location evidence="1">Cell membrane</location>
        <topology evidence="1">Multi-pass membrane protein</topology>
    </subcellularLocation>
</comment>
<evidence type="ECO:0000256" key="3">
    <source>
        <dbReference type="ARBA" id="ARBA00022676"/>
    </source>
</evidence>
<evidence type="ECO:0000256" key="4">
    <source>
        <dbReference type="ARBA" id="ARBA00022679"/>
    </source>
</evidence>
<dbReference type="EMBL" id="BAAATR010000003">
    <property type="protein sequence ID" value="GAA2230150.1"/>
    <property type="molecule type" value="Genomic_DNA"/>
</dbReference>
<protein>
    <recommendedName>
        <fullName evidence="9">Glycosyltransferase RgtA/B/C/D-like domain-containing protein</fullName>
    </recommendedName>
</protein>
<feature type="transmembrane region" description="Helical" evidence="8">
    <location>
        <begin position="219"/>
        <end position="242"/>
    </location>
</feature>
<evidence type="ECO:0000256" key="8">
    <source>
        <dbReference type="SAM" id="Phobius"/>
    </source>
</evidence>
<evidence type="ECO:0000313" key="11">
    <source>
        <dbReference type="Proteomes" id="UP001500305"/>
    </source>
</evidence>
<name>A0ABN3DFV2_9ACTN</name>
<feature type="transmembrane region" description="Helical" evidence="8">
    <location>
        <begin position="180"/>
        <end position="207"/>
    </location>
</feature>
<feature type="transmembrane region" description="Helical" evidence="8">
    <location>
        <begin position="90"/>
        <end position="117"/>
    </location>
</feature>
<dbReference type="Pfam" id="PF13231">
    <property type="entry name" value="PMT_2"/>
    <property type="match status" value="1"/>
</dbReference>
<dbReference type="Proteomes" id="UP001500305">
    <property type="component" value="Unassembled WGS sequence"/>
</dbReference>
<feature type="transmembrane region" description="Helical" evidence="8">
    <location>
        <begin position="152"/>
        <end position="168"/>
    </location>
</feature>
<feature type="transmembrane region" description="Helical" evidence="8">
    <location>
        <begin position="32"/>
        <end position="48"/>
    </location>
</feature>
<reference evidence="10 11" key="1">
    <citation type="journal article" date="2019" name="Int. J. Syst. Evol. Microbiol.">
        <title>The Global Catalogue of Microorganisms (GCM) 10K type strain sequencing project: providing services to taxonomists for standard genome sequencing and annotation.</title>
        <authorList>
            <consortium name="The Broad Institute Genomics Platform"/>
            <consortium name="The Broad Institute Genome Sequencing Center for Infectious Disease"/>
            <person name="Wu L."/>
            <person name="Ma J."/>
        </authorList>
    </citation>
    <scope>NUCLEOTIDE SEQUENCE [LARGE SCALE GENOMIC DNA]</scope>
    <source>
        <strain evidence="10 11">JCM 7356</strain>
    </source>
</reference>
<feature type="transmembrane region" description="Helical" evidence="8">
    <location>
        <begin position="347"/>
        <end position="362"/>
    </location>
</feature>